<dbReference type="InterPro" id="IPR013870">
    <property type="entry name" value="Ribosomal_mL54"/>
</dbReference>
<evidence type="ECO:0000256" key="2">
    <source>
        <dbReference type="ARBA" id="ARBA00022946"/>
    </source>
</evidence>
<comment type="subcellular location">
    <subcellularLocation>
        <location evidence="1">Mitochondrion</location>
    </subcellularLocation>
</comment>
<dbReference type="EMBL" id="HBHW01022701">
    <property type="protein sequence ID" value="CAE0049412.1"/>
    <property type="molecule type" value="Transcribed_RNA"/>
</dbReference>
<keyword evidence="5" id="KW-0687">Ribonucleoprotein</keyword>
<protein>
    <recommendedName>
        <fullName evidence="7">Large ribosomal subunit protein mL54</fullName>
    </recommendedName>
</protein>
<evidence type="ECO:0000256" key="3">
    <source>
        <dbReference type="ARBA" id="ARBA00022980"/>
    </source>
</evidence>
<dbReference type="PANTHER" id="PTHR28595">
    <property type="entry name" value="39S RIBOSOMAL PROTEIN L54, MITOCHONDRIAL"/>
    <property type="match status" value="1"/>
</dbReference>
<dbReference type="AlphaFoldDB" id="A0A7S2ZSL1"/>
<evidence type="ECO:0000256" key="7">
    <source>
        <dbReference type="ARBA" id="ARBA00035179"/>
    </source>
</evidence>
<dbReference type="Pfam" id="PF08561">
    <property type="entry name" value="Ribosomal_L37"/>
    <property type="match status" value="1"/>
</dbReference>
<name>A0A7S2ZSL1_9RHOD</name>
<reference evidence="9" key="1">
    <citation type="submission" date="2021-01" db="EMBL/GenBank/DDBJ databases">
        <authorList>
            <person name="Corre E."/>
            <person name="Pelletier E."/>
            <person name="Niang G."/>
            <person name="Scheremetjew M."/>
            <person name="Finn R."/>
            <person name="Kale V."/>
            <person name="Holt S."/>
            <person name="Cochrane G."/>
            <person name="Meng A."/>
            <person name="Brown T."/>
            <person name="Cohen L."/>
        </authorList>
    </citation>
    <scope>NUCLEOTIDE SEQUENCE</scope>
    <source>
        <strain evidence="9">CCMP 769</strain>
    </source>
</reference>
<gene>
    <name evidence="9" type="ORF">RMAR00112_LOCUS17411</name>
</gene>
<organism evidence="9">
    <name type="scientific">Rhodosorus marinus</name>
    <dbReference type="NCBI Taxonomy" id="101924"/>
    <lineage>
        <taxon>Eukaryota</taxon>
        <taxon>Rhodophyta</taxon>
        <taxon>Stylonematophyceae</taxon>
        <taxon>Stylonematales</taxon>
        <taxon>Stylonemataceae</taxon>
        <taxon>Rhodosorus</taxon>
    </lineage>
</organism>
<comment type="similarity">
    <text evidence="6">Belongs to the mitochondrion-specific ribosomal protein mL54 family.</text>
</comment>
<dbReference type="PANTHER" id="PTHR28595:SF1">
    <property type="entry name" value="LARGE RIBOSOMAL SUBUNIT PROTEIN ML54"/>
    <property type="match status" value="1"/>
</dbReference>
<feature type="region of interest" description="Disordered" evidence="8">
    <location>
        <begin position="135"/>
        <end position="161"/>
    </location>
</feature>
<dbReference type="GO" id="GO:0003735">
    <property type="term" value="F:structural constituent of ribosome"/>
    <property type="evidence" value="ECO:0007669"/>
    <property type="project" value="TreeGrafter"/>
</dbReference>
<dbReference type="GO" id="GO:0005762">
    <property type="term" value="C:mitochondrial large ribosomal subunit"/>
    <property type="evidence" value="ECO:0007669"/>
    <property type="project" value="TreeGrafter"/>
</dbReference>
<keyword evidence="3" id="KW-0689">Ribosomal protein</keyword>
<evidence type="ECO:0000256" key="5">
    <source>
        <dbReference type="ARBA" id="ARBA00023274"/>
    </source>
</evidence>
<evidence type="ECO:0000256" key="1">
    <source>
        <dbReference type="ARBA" id="ARBA00004173"/>
    </source>
</evidence>
<keyword evidence="2" id="KW-0809">Transit peptide</keyword>
<evidence type="ECO:0000313" key="9">
    <source>
        <dbReference type="EMBL" id="CAE0049412.1"/>
    </source>
</evidence>
<keyword evidence="4" id="KW-0496">Mitochondrion</keyword>
<accession>A0A7S2ZSL1</accession>
<evidence type="ECO:0000256" key="4">
    <source>
        <dbReference type="ARBA" id="ARBA00023128"/>
    </source>
</evidence>
<feature type="region of interest" description="Disordered" evidence="8">
    <location>
        <begin position="20"/>
        <end position="74"/>
    </location>
</feature>
<sequence length="161" mass="19093">MLYRYRLVSKLRRFHSRRGFHDEGDTRSMTEGSWVDQQREGLNNDEGESVKKRRPKPSNWEGLNIFKQGKAPVEKPDDEYPEWIWDLARPQRTRTELMKEAELAFRQGGEEEVRKRLTQAERSRLFKIANKQRALRQQLTAGEPNGEDETRLPPPEEETKK</sequence>
<evidence type="ECO:0000256" key="8">
    <source>
        <dbReference type="SAM" id="MobiDB-lite"/>
    </source>
</evidence>
<evidence type="ECO:0000256" key="6">
    <source>
        <dbReference type="ARBA" id="ARBA00033752"/>
    </source>
</evidence>
<proteinExistence type="inferred from homology"/>